<evidence type="ECO:0000256" key="1">
    <source>
        <dbReference type="SAM" id="MobiDB-lite"/>
    </source>
</evidence>
<dbReference type="EMBL" id="JAQQPM010000007">
    <property type="protein sequence ID" value="KAK2073913.1"/>
    <property type="molecule type" value="Genomic_DNA"/>
</dbReference>
<feature type="compositionally biased region" description="Low complexity" evidence="1">
    <location>
        <begin position="200"/>
        <end position="211"/>
    </location>
</feature>
<protein>
    <submittedName>
        <fullName evidence="2">Uncharacterized protein</fullName>
    </submittedName>
</protein>
<evidence type="ECO:0000313" key="2">
    <source>
        <dbReference type="EMBL" id="KAK2073913.1"/>
    </source>
</evidence>
<organism evidence="2 3">
    <name type="scientific">Phyllachora maydis</name>
    <dbReference type="NCBI Taxonomy" id="1825666"/>
    <lineage>
        <taxon>Eukaryota</taxon>
        <taxon>Fungi</taxon>
        <taxon>Dikarya</taxon>
        <taxon>Ascomycota</taxon>
        <taxon>Pezizomycotina</taxon>
        <taxon>Sordariomycetes</taxon>
        <taxon>Sordariomycetidae</taxon>
        <taxon>Phyllachorales</taxon>
        <taxon>Phyllachoraceae</taxon>
        <taxon>Phyllachora</taxon>
    </lineage>
</organism>
<evidence type="ECO:0000313" key="3">
    <source>
        <dbReference type="Proteomes" id="UP001217918"/>
    </source>
</evidence>
<feature type="region of interest" description="Disordered" evidence="1">
    <location>
        <begin position="1"/>
        <end position="126"/>
    </location>
</feature>
<feature type="compositionally biased region" description="Low complexity" evidence="1">
    <location>
        <begin position="251"/>
        <end position="264"/>
    </location>
</feature>
<feature type="compositionally biased region" description="Basic and acidic residues" evidence="1">
    <location>
        <begin position="35"/>
        <end position="47"/>
    </location>
</feature>
<feature type="compositionally biased region" description="Low complexity" evidence="1">
    <location>
        <begin position="23"/>
        <end position="34"/>
    </location>
</feature>
<reference evidence="2" key="1">
    <citation type="journal article" date="2023" name="Mol. Plant Microbe Interact.">
        <title>Elucidating the Obligate Nature and Biological Capacity of an Invasive Fungal Corn Pathogen.</title>
        <authorList>
            <person name="MacCready J.S."/>
            <person name="Roggenkamp E.M."/>
            <person name="Gdanetz K."/>
            <person name="Chilvers M.I."/>
        </authorList>
    </citation>
    <scope>NUCLEOTIDE SEQUENCE</scope>
    <source>
        <strain evidence="2">PM02</strain>
    </source>
</reference>
<sequence length="483" mass="51548">MASFQSQPHSRPARTKTRGKIVKPLLKKLSPSEKNSLDLDRPWEEQLKSVFESNGGARGHAQQSSLRDAAGLAAGEGIGGLGEEGAAPPSFHGHLRSTSSSSFQHPFAQTPLRTATPPLTHANSVADFTERGSTITEAEDDDGAIHLAAPFSQPAPPPHQHCRNPSNLSQASLGRPSLASQRTSSFSDIAVSARPQLRVTTTSKTASATASRLGQGTANNSQCDLHFNLNLRDSPTGSLGGSFGPAATLLTSPTSSTAAPMSPLRSSFDAAGFPRLRSRSDMDTASRAEHIRKERRRFEERERAKEEKYDREMMRKRERRDTKEARSIEKEGAQRRKNSLGGITPPGNEGGAARPMLSRKNTPTNYSSSGPGMSTRSGGGSGSASTSRNDLSLGPSAGRGSGSRHLHGGVNAQDSDGEKQVGFMSRNYESVPPNQALPATGPGIDDVRPPPARPKRTTSAKKKTIGHWHVFLMVGQAYSDHLS</sequence>
<feature type="compositionally biased region" description="Basic residues" evidence="1">
    <location>
        <begin position="11"/>
        <end position="21"/>
    </location>
</feature>
<feature type="region of interest" description="Disordered" evidence="1">
    <location>
        <begin position="275"/>
        <end position="462"/>
    </location>
</feature>
<feature type="compositionally biased region" description="Basic residues" evidence="1">
    <location>
        <begin position="453"/>
        <end position="462"/>
    </location>
</feature>
<name>A0AAD9IA19_9PEZI</name>
<feature type="compositionally biased region" description="Basic and acidic residues" evidence="1">
    <location>
        <begin position="278"/>
        <end position="334"/>
    </location>
</feature>
<accession>A0AAD9IA19</accession>
<feature type="region of interest" description="Disordered" evidence="1">
    <location>
        <begin position="141"/>
        <end position="220"/>
    </location>
</feature>
<dbReference type="Proteomes" id="UP001217918">
    <property type="component" value="Unassembled WGS sequence"/>
</dbReference>
<feature type="compositionally biased region" description="Polar residues" evidence="1">
    <location>
        <begin position="163"/>
        <end position="187"/>
    </location>
</feature>
<keyword evidence="3" id="KW-1185">Reference proteome</keyword>
<feature type="compositionally biased region" description="Low complexity" evidence="1">
    <location>
        <begin position="367"/>
        <end position="376"/>
    </location>
</feature>
<feature type="compositionally biased region" description="Gly residues" evidence="1">
    <location>
        <begin position="74"/>
        <end position="83"/>
    </location>
</feature>
<feature type="region of interest" description="Disordered" evidence="1">
    <location>
        <begin position="251"/>
        <end position="270"/>
    </location>
</feature>
<proteinExistence type="predicted"/>
<comment type="caution">
    <text evidence="2">The sequence shown here is derived from an EMBL/GenBank/DDBJ whole genome shotgun (WGS) entry which is preliminary data.</text>
</comment>
<gene>
    <name evidence="2" type="ORF">P8C59_008153</name>
</gene>
<dbReference type="AlphaFoldDB" id="A0AAD9IA19"/>